<proteinExistence type="predicted"/>
<evidence type="ECO:0000256" key="1">
    <source>
        <dbReference type="SAM" id="Phobius"/>
    </source>
</evidence>
<feature type="transmembrane region" description="Helical" evidence="1">
    <location>
        <begin position="39"/>
        <end position="56"/>
    </location>
</feature>
<evidence type="ECO:0000313" key="2">
    <source>
        <dbReference type="EMBL" id="CAD8192240.1"/>
    </source>
</evidence>
<evidence type="ECO:0000313" key="3">
    <source>
        <dbReference type="Proteomes" id="UP000683925"/>
    </source>
</evidence>
<name>A0A8S1WUG0_PAROT</name>
<dbReference type="EMBL" id="CAJJDP010000101">
    <property type="protein sequence ID" value="CAD8192240.1"/>
    <property type="molecule type" value="Genomic_DNA"/>
</dbReference>
<sequence>MFRNQQGNICEIHPNCDQNSFKRFSIWNLASELECLTDYLYITIIVLSAITHIYYLRREFCMQFSKNMIFLFGIMDFYFSGLNFPDKITNEQILDFLRVHNEEIFLFYTKNLKSYEKILFEKLKFPQG</sequence>
<accession>A0A8S1WUG0</accession>
<keyword evidence="1" id="KW-1133">Transmembrane helix</keyword>
<dbReference type="AlphaFoldDB" id="A0A8S1WUG0"/>
<gene>
    <name evidence="2" type="ORF">POCTA_138.1.T1010188</name>
</gene>
<comment type="caution">
    <text evidence="2">The sequence shown here is derived from an EMBL/GenBank/DDBJ whole genome shotgun (WGS) entry which is preliminary data.</text>
</comment>
<dbReference type="OrthoDB" id="10559355at2759"/>
<organism evidence="2 3">
    <name type="scientific">Paramecium octaurelia</name>
    <dbReference type="NCBI Taxonomy" id="43137"/>
    <lineage>
        <taxon>Eukaryota</taxon>
        <taxon>Sar</taxon>
        <taxon>Alveolata</taxon>
        <taxon>Ciliophora</taxon>
        <taxon>Intramacronucleata</taxon>
        <taxon>Oligohymenophorea</taxon>
        <taxon>Peniculida</taxon>
        <taxon>Parameciidae</taxon>
        <taxon>Paramecium</taxon>
    </lineage>
</organism>
<reference evidence="2" key="1">
    <citation type="submission" date="2021-01" db="EMBL/GenBank/DDBJ databases">
        <authorList>
            <consortium name="Genoscope - CEA"/>
            <person name="William W."/>
        </authorList>
    </citation>
    <scope>NUCLEOTIDE SEQUENCE</scope>
</reference>
<keyword evidence="1" id="KW-0812">Transmembrane</keyword>
<protein>
    <submittedName>
        <fullName evidence="2">Uncharacterized protein</fullName>
    </submittedName>
</protein>
<keyword evidence="3" id="KW-1185">Reference proteome</keyword>
<dbReference type="Proteomes" id="UP000683925">
    <property type="component" value="Unassembled WGS sequence"/>
</dbReference>
<keyword evidence="1" id="KW-0472">Membrane</keyword>